<keyword evidence="2" id="KW-1185">Reference proteome</keyword>
<dbReference type="OMA" id="NKYQKGT"/>
<dbReference type="OrthoDB" id="6020229at2759"/>
<dbReference type="AlphaFoldDB" id="B3SA49"/>
<protein>
    <recommendedName>
        <fullName evidence="3">S1 motif domain-containing protein</fullName>
    </recommendedName>
</protein>
<dbReference type="STRING" id="10228.B3SA49"/>
<reference evidence="1 2" key="1">
    <citation type="journal article" date="2008" name="Nature">
        <title>The Trichoplax genome and the nature of placozoans.</title>
        <authorList>
            <person name="Srivastava M."/>
            <person name="Begovic E."/>
            <person name="Chapman J."/>
            <person name="Putnam N.H."/>
            <person name="Hellsten U."/>
            <person name="Kawashima T."/>
            <person name="Kuo A."/>
            <person name="Mitros T."/>
            <person name="Salamov A."/>
            <person name="Carpenter M.L."/>
            <person name="Signorovitch A.Y."/>
            <person name="Moreno M.A."/>
            <person name="Kamm K."/>
            <person name="Grimwood J."/>
            <person name="Schmutz J."/>
            <person name="Shapiro H."/>
            <person name="Grigoriev I.V."/>
            <person name="Buss L.W."/>
            <person name="Schierwater B."/>
            <person name="Dellaporta S.L."/>
            <person name="Rokhsar D.S."/>
        </authorList>
    </citation>
    <scope>NUCLEOTIDE SEQUENCE [LARGE SCALE GENOMIC DNA]</scope>
    <source>
        <strain evidence="1 2">Grell-BS-1999</strain>
    </source>
</reference>
<sequence length="97" mass="10830">MKDSNFENMLRHSKFIGIGKPGKKKVTGHIKHVVGDDLYVDFGGKFYGVVKRPSYAGDRGYKLGDSVTIRLRDTEVTGHFIGQSRHMTLCEADISLT</sequence>
<dbReference type="InterPro" id="IPR019375">
    <property type="entry name" value="Ribosomal_bS1m"/>
</dbReference>
<dbReference type="PANTHER" id="PTHR13447:SF2">
    <property type="entry name" value="SMALL RIBOSOMAL SUBUNIT PROTEIN BS1M"/>
    <property type="match status" value="1"/>
</dbReference>
<dbReference type="PhylomeDB" id="B3SA49"/>
<dbReference type="SUPFAM" id="SSF50249">
    <property type="entry name" value="Nucleic acid-binding proteins"/>
    <property type="match status" value="1"/>
</dbReference>
<dbReference type="CTD" id="6758278"/>
<gene>
    <name evidence="1" type="ORF">TRIADDRAFT_31987</name>
</gene>
<dbReference type="eggNOG" id="KOG4078">
    <property type="taxonomic scope" value="Eukaryota"/>
</dbReference>
<accession>B3SA49</accession>
<dbReference type="Pfam" id="PF10246">
    <property type="entry name" value="MRP-S35"/>
    <property type="match status" value="1"/>
</dbReference>
<dbReference type="Proteomes" id="UP000009022">
    <property type="component" value="Unassembled WGS sequence"/>
</dbReference>
<dbReference type="RefSeq" id="XP_002117065.1">
    <property type="nucleotide sequence ID" value="XM_002117029.1"/>
</dbReference>
<dbReference type="HOGENOM" id="CLU_170011_0_0_1"/>
<dbReference type="InterPro" id="IPR012340">
    <property type="entry name" value="NA-bd_OB-fold"/>
</dbReference>
<dbReference type="PANTHER" id="PTHR13447">
    <property type="entry name" value="MITOCHONDRIAL 28S RIBOSOMAL PROTEIN S28"/>
    <property type="match status" value="1"/>
</dbReference>
<evidence type="ECO:0000313" key="1">
    <source>
        <dbReference type="EMBL" id="EDV20371.1"/>
    </source>
</evidence>
<dbReference type="KEGG" id="tad:TRIADDRAFT_31987"/>
<evidence type="ECO:0008006" key="3">
    <source>
        <dbReference type="Google" id="ProtNLM"/>
    </source>
</evidence>
<name>B3SA49_TRIAD</name>
<dbReference type="EMBL" id="DS985260">
    <property type="protein sequence ID" value="EDV20371.1"/>
    <property type="molecule type" value="Genomic_DNA"/>
</dbReference>
<dbReference type="GeneID" id="6758278"/>
<dbReference type="InParanoid" id="B3SA49"/>
<proteinExistence type="predicted"/>
<evidence type="ECO:0000313" key="2">
    <source>
        <dbReference type="Proteomes" id="UP000009022"/>
    </source>
</evidence>
<organism evidence="1 2">
    <name type="scientific">Trichoplax adhaerens</name>
    <name type="common">Trichoplax reptans</name>
    <dbReference type="NCBI Taxonomy" id="10228"/>
    <lineage>
        <taxon>Eukaryota</taxon>
        <taxon>Metazoa</taxon>
        <taxon>Placozoa</taxon>
        <taxon>Uniplacotomia</taxon>
        <taxon>Trichoplacea</taxon>
        <taxon>Trichoplacidae</taxon>
        <taxon>Trichoplax</taxon>
    </lineage>
</organism>